<protein>
    <submittedName>
        <fullName evidence="1">Uncharacterized protein</fullName>
    </submittedName>
</protein>
<gene>
    <name evidence="1" type="ORF">HPB50_021453</name>
</gene>
<sequence>MAIPEKRPRQKKDLRRHVSLMRQVAKQVMTNRDPHDARPVPSPPWWSTVFSSRYKTEMCHHLEEQGFCSFGAGCVYAHSAAELRPLPRHPKHRSQLCKDFHEEGFCSFGGRCSFIHTKRETADIVEDVLNKMRMAPPMPENPNTASASSSRAGSSASASCASSELSDNVSVADTGGGDDTVADVGGETGGTTPKDDVSPPLTKKRKRRAQGKKGTSLDPRWNQGPWKRDESDIPPVTLEPGLLDAPLEPDFRRRWNYRWRDMPFRRLDVFEQLCPRDT</sequence>
<proteinExistence type="predicted"/>
<dbReference type="Proteomes" id="UP000821845">
    <property type="component" value="Chromosome 7"/>
</dbReference>
<dbReference type="EMBL" id="CM023487">
    <property type="protein sequence ID" value="KAH6926744.1"/>
    <property type="molecule type" value="Genomic_DNA"/>
</dbReference>
<reference evidence="1" key="1">
    <citation type="submission" date="2020-05" db="EMBL/GenBank/DDBJ databases">
        <title>Large-scale comparative analyses of tick genomes elucidate their genetic diversity and vector capacities.</title>
        <authorList>
            <person name="Jia N."/>
            <person name="Wang J."/>
            <person name="Shi W."/>
            <person name="Du L."/>
            <person name="Sun Y."/>
            <person name="Zhan W."/>
            <person name="Jiang J."/>
            <person name="Wang Q."/>
            <person name="Zhang B."/>
            <person name="Ji P."/>
            <person name="Sakyi L.B."/>
            <person name="Cui X."/>
            <person name="Yuan T."/>
            <person name="Jiang B."/>
            <person name="Yang W."/>
            <person name="Lam T.T.-Y."/>
            <person name="Chang Q."/>
            <person name="Ding S."/>
            <person name="Wang X."/>
            <person name="Zhu J."/>
            <person name="Ruan X."/>
            <person name="Zhao L."/>
            <person name="Wei J."/>
            <person name="Que T."/>
            <person name="Du C."/>
            <person name="Cheng J."/>
            <person name="Dai P."/>
            <person name="Han X."/>
            <person name="Huang E."/>
            <person name="Gao Y."/>
            <person name="Liu J."/>
            <person name="Shao H."/>
            <person name="Ye R."/>
            <person name="Li L."/>
            <person name="Wei W."/>
            <person name="Wang X."/>
            <person name="Wang C."/>
            <person name="Yang T."/>
            <person name="Huo Q."/>
            <person name="Li W."/>
            <person name="Guo W."/>
            <person name="Chen H."/>
            <person name="Zhou L."/>
            <person name="Ni X."/>
            <person name="Tian J."/>
            <person name="Zhou Y."/>
            <person name="Sheng Y."/>
            <person name="Liu T."/>
            <person name="Pan Y."/>
            <person name="Xia L."/>
            <person name="Li J."/>
            <person name="Zhao F."/>
            <person name="Cao W."/>
        </authorList>
    </citation>
    <scope>NUCLEOTIDE SEQUENCE</scope>
    <source>
        <strain evidence="1">Hyas-2018</strain>
    </source>
</reference>
<accession>A0ACB7RY45</accession>
<organism evidence="1 2">
    <name type="scientific">Hyalomma asiaticum</name>
    <name type="common">Tick</name>
    <dbReference type="NCBI Taxonomy" id="266040"/>
    <lineage>
        <taxon>Eukaryota</taxon>
        <taxon>Metazoa</taxon>
        <taxon>Ecdysozoa</taxon>
        <taxon>Arthropoda</taxon>
        <taxon>Chelicerata</taxon>
        <taxon>Arachnida</taxon>
        <taxon>Acari</taxon>
        <taxon>Parasitiformes</taxon>
        <taxon>Ixodida</taxon>
        <taxon>Ixodoidea</taxon>
        <taxon>Ixodidae</taxon>
        <taxon>Hyalomminae</taxon>
        <taxon>Hyalomma</taxon>
    </lineage>
</organism>
<comment type="caution">
    <text evidence="1">The sequence shown here is derived from an EMBL/GenBank/DDBJ whole genome shotgun (WGS) entry which is preliminary data.</text>
</comment>
<name>A0ACB7RY45_HYAAI</name>
<evidence type="ECO:0000313" key="1">
    <source>
        <dbReference type="EMBL" id="KAH6926744.1"/>
    </source>
</evidence>
<evidence type="ECO:0000313" key="2">
    <source>
        <dbReference type="Proteomes" id="UP000821845"/>
    </source>
</evidence>
<keyword evidence="2" id="KW-1185">Reference proteome</keyword>